<dbReference type="KEGG" id="mgot:MgSA37_01568"/>
<name>A0A0X8X038_9SPHI</name>
<organism evidence="1 2">
    <name type="scientific">Mucilaginibacter gotjawali</name>
    <dbReference type="NCBI Taxonomy" id="1550579"/>
    <lineage>
        <taxon>Bacteria</taxon>
        <taxon>Pseudomonadati</taxon>
        <taxon>Bacteroidota</taxon>
        <taxon>Sphingobacteriia</taxon>
        <taxon>Sphingobacteriales</taxon>
        <taxon>Sphingobacteriaceae</taxon>
        <taxon>Mucilaginibacter</taxon>
    </lineage>
</organism>
<dbReference type="RefSeq" id="WP_096350941.1">
    <property type="nucleotide sequence ID" value="NZ_AP017313.1"/>
</dbReference>
<sequence length="73" mass="8114">MKKFSILLFILGVIVTIGLIIYYKSVVNVVDSDSMTISPSGDMVAKWPIFVGIIMVFVGGVFFYISKYGKKID</sequence>
<reference evidence="1 2" key="1">
    <citation type="submission" date="2015-12" db="EMBL/GenBank/DDBJ databases">
        <title>Genome sequence of Mucilaginibacter gotjawali.</title>
        <authorList>
            <person name="Lee J.S."/>
            <person name="Lee K.C."/>
            <person name="Kim K.K."/>
            <person name="Lee B.W."/>
        </authorList>
    </citation>
    <scope>NUCLEOTIDE SEQUENCE [LARGE SCALE GENOMIC DNA]</scope>
    <source>
        <strain evidence="1 2">SA3-7</strain>
    </source>
</reference>
<proteinExistence type="predicted"/>
<gene>
    <name evidence="1" type="ORF">MgSA37_01568</name>
</gene>
<keyword evidence="2" id="KW-1185">Reference proteome</keyword>
<evidence type="ECO:0000313" key="2">
    <source>
        <dbReference type="Proteomes" id="UP000218263"/>
    </source>
</evidence>
<protein>
    <submittedName>
        <fullName evidence="1">Uncharacterized protein</fullName>
    </submittedName>
</protein>
<evidence type="ECO:0000313" key="1">
    <source>
        <dbReference type="EMBL" id="BAU53400.1"/>
    </source>
</evidence>
<accession>A0A0X8X038</accession>
<dbReference type="EMBL" id="AP017313">
    <property type="protein sequence ID" value="BAU53400.1"/>
    <property type="molecule type" value="Genomic_DNA"/>
</dbReference>
<dbReference type="AlphaFoldDB" id="A0A0X8X038"/>
<dbReference type="Proteomes" id="UP000218263">
    <property type="component" value="Chromosome"/>
</dbReference>